<comment type="similarity">
    <text evidence="2 11 12">Belongs to the TonB-dependent receptor family.</text>
</comment>
<keyword evidence="5" id="KW-0406">Ion transport</keyword>
<dbReference type="InterPro" id="IPR011662">
    <property type="entry name" value="Secretin/TonB_short_N"/>
</dbReference>
<dbReference type="InterPro" id="IPR037066">
    <property type="entry name" value="Plug_dom_sf"/>
</dbReference>
<keyword evidence="13" id="KW-0732">Signal</keyword>
<evidence type="ECO:0000256" key="6">
    <source>
        <dbReference type="ARBA" id="ARBA00022692"/>
    </source>
</evidence>
<dbReference type="Gene3D" id="3.55.50.30">
    <property type="match status" value="1"/>
</dbReference>
<evidence type="ECO:0000256" key="7">
    <source>
        <dbReference type="ARBA" id="ARBA00023004"/>
    </source>
</evidence>
<sequence length="1037" mass="116157">MLLLPRLSRKALSIRIKLGLSALLFPALAWSSTQNFDIPAGRLDQVLSQLAIEADIEFTLNASLSQDIYSPGIEGQFDAAEALMLILENTGLIAEPQEDGSYILTPLNSAMTLDAIQVRTHFDDEIARDETGELDIYDADTSTAYINKEEIERFKGASGADLFTGMANTFSGEARNGGSSIDANIRGVQGTGRVPVVIDGTEQGITIWNGYRGASNRNYIDPNLISGLKVHKGAQLNSDVNTSVGGAVQVTTLQPQDIIAEGETFGMEVIVEGSSNSVAPYQAKMHTGKHWRDVPIYNEQGGIDWYNDPELRFETRDNKSNNPFGGEDVAFRFAASGINDKFEWLGAIAYRKRGNYYSGTKKADFYKQPYNPDTLNINFLQPRHAALNHLPGHEVFNTSSEMHSYLLKTTYKFSDFEKVQFNARFTESKHGEIMASRSDYRNSDGMAQWPLGSAKLQAYSVKYRVNPESRFLNLSTDLWTTLSDTVTNTAGGFPNTVVTEPEGNGIIFNTATAYNKERRIGANFKNTMLLSDNWDMTVSGHYQHHTVEPKQGMKYLVDKYNATVRAGERTEFNGAAKVEWRASDSLIINAGLRYGKYESEDHYLKYRIENKSDKRKLGEYITEGYLLTYQTREVYEPEEIAQRVANAEHDVRITFTRDALDKEVTTMTSLIASATDPVKKAEYQSRLAAAQSSLANFDSLLKQKIKVAVAKVESEKTYLRTHTQEWRNDSNNKLSMKRNACVIAMSQPNYVKNSCKFTRLPDIQRYKSKYANSGSGWMPSLTATWLISDNNRAYARYAETLRFPSLFESTSGFSAGHLTSSPLQPERATLWELGYVHYFDNANIKLVHFDQTITNIIDRDIRTRAFGNLDFQNTRGLELQASYDDETYFGELSAAYNYHNEICDDNSASQRFIIGVVEESKEIIDLCARGGFSNISYLGSYANPEYSANLLVGSRFLNQTLETGVRGNYVSGSHHEDLIARTHSLTFDAFINYQINESVDLELVGTNLLDLYYLELGSISGIPAPGRTFSVKLKGKF</sequence>
<evidence type="ECO:0000256" key="2">
    <source>
        <dbReference type="ARBA" id="ARBA00009810"/>
    </source>
</evidence>
<keyword evidence="8 12" id="KW-0798">TonB box</keyword>
<evidence type="ECO:0000256" key="4">
    <source>
        <dbReference type="ARBA" id="ARBA00022452"/>
    </source>
</evidence>
<dbReference type="InterPro" id="IPR012910">
    <property type="entry name" value="Plug_dom"/>
</dbReference>
<evidence type="ECO:0000256" key="11">
    <source>
        <dbReference type="PROSITE-ProRule" id="PRU01360"/>
    </source>
</evidence>
<feature type="signal peptide" evidence="13">
    <location>
        <begin position="1"/>
        <end position="29"/>
    </location>
</feature>
<dbReference type="EMBL" id="FO203526">
    <property type="protein sequence ID" value="CCO59832.1"/>
    <property type="molecule type" value="Genomic_DNA"/>
</dbReference>
<keyword evidence="7" id="KW-0408">Iron</keyword>
<keyword evidence="4 11" id="KW-1134">Transmembrane beta strand</keyword>
<organism evidence="15 16">
    <name type="scientific">Vibrio nigripulchritudo</name>
    <dbReference type="NCBI Taxonomy" id="28173"/>
    <lineage>
        <taxon>Bacteria</taxon>
        <taxon>Pseudomonadati</taxon>
        <taxon>Pseudomonadota</taxon>
        <taxon>Gammaproteobacteria</taxon>
        <taxon>Vibrionales</taxon>
        <taxon>Vibrionaceae</taxon>
        <taxon>Vibrio</taxon>
    </lineage>
</organism>
<dbReference type="GO" id="GO:0044718">
    <property type="term" value="P:siderophore transmembrane transport"/>
    <property type="evidence" value="ECO:0007669"/>
    <property type="project" value="TreeGrafter"/>
</dbReference>
<reference evidence="15 16" key="1">
    <citation type="journal article" date="2013" name="ISME J.">
        <title>Comparative genomics of pathogenic lineages of Vibrio nigripulchritudo identifies virulence-associated traits.</title>
        <authorList>
            <person name="Goudenege D."/>
            <person name="Labreuche Y."/>
            <person name="Krin E."/>
            <person name="Ansquer D."/>
            <person name="Mangenot S."/>
            <person name="Calteau A."/>
            <person name="Medigue C."/>
            <person name="Mazel D."/>
            <person name="Polz M.F."/>
            <person name="Le Roux F."/>
        </authorList>
    </citation>
    <scope>NUCLEOTIDE SEQUENCE [LARGE SCALE GENOMIC DNA]</scope>
    <source>
        <strain evidence="16">SnF1</strain>
    </source>
</reference>
<dbReference type="GO" id="GO:0009279">
    <property type="term" value="C:cell outer membrane"/>
    <property type="evidence" value="ECO:0007669"/>
    <property type="project" value="UniProtKB-SubCell"/>
</dbReference>
<dbReference type="OrthoDB" id="6046653at2"/>
<evidence type="ECO:0000256" key="5">
    <source>
        <dbReference type="ARBA" id="ARBA00022496"/>
    </source>
</evidence>
<feature type="chain" id="PRO_5004650903" evidence="13">
    <location>
        <begin position="30"/>
        <end position="1037"/>
    </location>
</feature>
<dbReference type="Pfam" id="PF07715">
    <property type="entry name" value="Plug"/>
    <property type="match status" value="1"/>
</dbReference>
<feature type="domain" description="Secretin/TonB short N-terminal" evidence="14">
    <location>
        <begin position="56"/>
        <end position="107"/>
    </location>
</feature>
<dbReference type="Proteomes" id="UP000016895">
    <property type="component" value="Chromosome 1"/>
</dbReference>
<dbReference type="PATRIC" id="fig|1260221.3.peg.3687"/>
<evidence type="ECO:0000256" key="9">
    <source>
        <dbReference type="ARBA" id="ARBA00023136"/>
    </source>
</evidence>
<dbReference type="PANTHER" id="PTHR30069">
    <property type="entry name" value="TONB-DEPENDENT OUTER MEMBRANE RECEPTOR"/>
    <property type="match status" value="1"/>
</dbReference>
<dbReference type="SUPFAM" id="SSF56935">
    <property type="entry name" value="Porins"/>
    <property type="match status" value="1"/>
</dbReference>
<gene>
    <name evidence="15" type="ORF">VIBNI_A3882</name>
</gene>
<dbReference type="Pfam" id="PF00593">
    <property type="entry name" value="TonB_dep_Rec_b-barrel"/>
    <property type="match status" value="1"/>
</dbReference>
<dbReference type="KEGG" id="vni:VIBNI_A3882"/>
<dbReference type="Gene3D" id="2.170.130.10">
    <property type="entry name" value="TonB-dependent receptor, plug domain"/>
    <property type="match status" value="1"/>
</dbReference>
<dbReference type="Gene3D" id="2.40.170.20">
    <property type="entry name" value="TonB-dependent receptor, beta-barrel domain"/>
    <property type="match status" value="2"/>
</dbReference>
<dbReference type="PROSITE" id="PS52016">
    <property type="entry name" value="TONB_DEPENDENT_REC_3"/>
    <property type="match status" value="1"/>
</dbReference>
<keyword evidence="10 11" id="KW-0998">Cell outer membrane</keyword>
<evidence type="ECO:0000256" key="13">
    <source>
        <dbReference type="SAM" id="SignalP"/>
    </source>
</evidence>
<dbReference type="InterPro" id="IPR000531">
    <property type="entry name" value="Beta-barrel_TonB"/>
</dbReference>
<protein>
    <submittedName>
        <fullName evidence="15">Putative TonB-dependent receptor</fullName>
    </submittedName>
</protein>
<evidence type="ECO:0000256" key="3">
    <source>
        <dbReference type="ARBA" id="ARBA00022448"/>
    </source>
</evidence>
<accession>U4KAT7</accession>
<evidence type="ECO:0000256" key="8">
    <source>
        <dbReference type="ARBA" id="ARBA00023077"/>
    </source>
</evidence>
<dbReference type="InterPro" id="IPR036942">
    <property type="entry name" value="Beta-barrel_TonB_sf"/>
</dbReference>
<evidence type="ECO:0000256" key="10">
    <source>
        <dbReference type="ARBA" id="ARBA00023237"/>
    </source>
</evidence>
<evidence type="ECO:0000256" key="12">
    <source>
        <dbReference type="RuleBase" id="RU003357"/>
    </source>
</evidence>
<dbReference type="STRING" id="28173.VIBNI_A3882"/>
<evidence type="ECO:0000256" key="1">
    <source>
        <dbReference type="ARBA" id="ARBA00004571"/>
    </source>
</evidence>
<keyword evidence="9 11" id="KW-0472">Membrane</keyword>
<dbReference type="AlphaFoldDB" id="U4KAT7"/>
<proteinExistence type="inferred from homology"/>
<keyword evidence="16" id="KW-1185">Reference proteome</keyword>
<comment type="subcellular location">
    <subcellularLocation>
        <location evidence="1 11">Cell outer membrane</location>
        <topology evidence="1 11">Multi-pass membrane protein</topology>
    </subcellularLocation>
</comment>
<keyword evidence="15" id="KW-0675">Receptor</keyword>
<keyword evidence="3 11" id="KW-0813">Transport</keyword>
<evidence type="ECO:0000259" key="14">
    <source>
        <dbReference type="SMART" id="SM00965"/>
    </source>
</evidence>
<evidence type="ECO:0000313" key="15">
    <source>
        <dbReference type="EMBL" id="CCO59832.1"/>
    </source>
</evidence>
<dbReference type="RefSeq" id="WP_022552174.1">
    <property type="nucleotide sequence ID" value="NC_022528.1"/>
</dbReference>
<name>U4KAT7_9VIBR</name>
<keyword evidence="6 11" id="KW-0812">Transmembrane</keyword>
<dbReference type="PANTHER" id="PTHR30069:SF41">
    <property type="entry name" value="HEME_HEMOPEXIN UTILIZATION PROTEIN C"/>
    <property type="match status" value="1"/>
</dbReference>
<dbReference type="InterPro" id="IPR039426">
    <property type="entry name" value="TonB-dep_rcpt-like"/>
</dbReference>
<evidence type="ECO:0000313" key="16">
    <source>
        <dbReference type="Proteomes" id="UP000016895"/>
    </source>
</evidence>
<dbReference type="GO" id="GO:0015344">
    <property type="term" value="F:siderophore uptake transmembrane transporter activity"/>
    <property type="evidence" value="ECO:0007669"/>
    <property type="project" value="TreeGrafter"/>
</dbReference>
<dbReference type="SMART" id="SM00965">
    <property type="entry name" value="STN"/>
    <property type="match status" value="1"/>
</dbReference>
<keyword evidence="5" id="KW-0410">Iron transport</keyword>